<dbReference type="SUPFAM" id="SSF53448">
    <property type="entry name" value="Nucleotide-diphospho-sugar transferases"/>
    <property type="match status" value="1"/>
</dbReference>
<dbReference type="RefSeq" id="WP_068557714.1">
    <property type="nucleotide sequence ID" value="NZ_LOEE01000065.1"/>
</dbReference>
<comment type="caution">
    <text evidence="1">The sequence shown here is derived from an EMBL/GenBank/DDBJ whole genome shotgun (WGS) entry which is preliminary data.</text>
</comment>
<sequence length="309" mass="36922">MRKFHFSTVISNKYVFKSIVMYNTLERHCRDFHLYALCADEEAHRILSDMHWKNTTIVRLSEVEDGELLQAKTNRTHLEYCWTLKSAMLNYVMNRYPQAQYFAHLDADLCFFANPEVIFLEAPNAALFLTDHHNSERFLYTYNLTGRFNTGFVGCKNDPLAYTAIDWWKKRCIEWCYTENKVDAQLFGDQRYVERWPALFHNVHVVQNIGVNVALWNIEKYQVSLRNGEVYINDNKLVFYHFSGFSIYNAKEFNLSWFYILPHAAVEYIYMPYMRLLSQTIETVQRRYPHFSHGFVQKGEVPDIHYFRI</sequence>
<name>A0A140L0H6_9FIRM</name>
<dbReference type="AlphaFoldDB" id="A0A140L0H6"/>
<dbReference type="OrthoDB" id="186344at2"/>
<evidence type="ECO:0000313" key="1">
    <source>
        <dbReference type="EMBL" id="KXG74051.1"/>
    </source>
</evidence>
<evidence type="ECO:0000313" key="2">
    <source>
        <dbReference type="Proteomes" id="UP000070456"/>
    </source>
</evidence>
<dbReference type="Gene3D" id="3.90.550.10">
    <property type="entry name" value="Spore Coat Polysaccharide Biosynthesis Protein SpsA, Chain A"/>
    <property type="match status" value="1"/>
</dbReference>
<dbReference type="Proteomes" id="UP000070456">
    <property type="component" value="Unassembled WGS sequence"/>
</dbReference>
<proteinExistence type="predicted"/>
<organism evidence="1 2">
    <name type="scientific">Thermotalea metallivorans</name>
    <dbReference type="NCBI Taxonomy" id="520762"/>
    <lineage>
        <taxon>Bacteria</taxon>
        <taxon>Bacillati</taxon>
        <taxon>Bacillota</taxon>
        <taxon>Clostridia</taxon>
        <taxon>Peptostreptococcales</taxon>
        <taxon>Thermotaleaceae</taxon>
        <taxon>Thermotalea</taxon>
    </lineage>
</organism>
<protein>
    <recommendedName>
        <fullName evidence="3">Nucleotide-diphospho-sugar transferase domain-containing protein</fullName>
    </recommendedName>
</protein>
<dbReference type="STRING" id="520762.AN619_26610"/>
<evidence type="ECO:0008006" key="3">
    <source>
        <dbReference type="Google" id="ProtNLM"/>
    </source>
</evidence>
<dbReference type="EMBL" id="LOEE01000065">
    <property type="protein sequence ID" value="KXG74051.1"/>
    <property type="molecule type" value="Genomic_DNA"/>
</dbReference>
<dbReference type="InterPro" id="IPR029044">
    <property type="entry name" value="Nucleotide-diphossugar_trans"/>
</dbReference>
<keyword evidence="2" id="KW-1185">Reference proteome</keyword>
<accession>A0A140L0H6</accession>
<reference evidence="1 2" key="1">
    <citation type="submission" date="2015-12" db="EMBL/GenBank/DDBJ databases">
        <title>Draft genome sequence of the thermoanaerobe Thermotalea metallivorans, an isolate from the runoff channel of the Great Artesian Basin, Australia.</title>
        <authorList>
            <person name="Patel B.K."/>
        </authorList>
    </citation>
    <scope>NUCLEOTIDE SEQUENCE [LARGE SCALE GENOMIC DNA]</scope>
    <source>
        <strain evidence="1 2">B2-1</strain>
    </source>
</reference>
<gene>
    <name evidence="1" type="ORF">AN619_26610</name>
</gene>